<feature type="transmembrane region" description="Helical" evidence="8">
    <location>
        <begin position="279"/>
        <end position="297"/>
    </location>
</feature>
<dbReference type="CDD" id="cd06579">
    <property type="entry name" value="TM_PBP1_transp_AraH_like"/>
    <property type="match status" value="1"/>
</dbReference>
<keyword evidence="2" id="KW-0813">Transport</keyword>
<comment type="caution">
    <text evidence="9">The sequence shown here is derived from an EMBL/GenBank/DDBJ whole genome shotgun (WGS) entry which is preliminary data.</text>
</comment>
<evidence type="ECO:0000256" key="4">
    <source>
        <dbReference type="ARBA" id="ARBA00022519"/>
    </source>
</evidence>
<evidence type="ECO:0000313" key="10">
    <source>
        <dbReference type="Proteomes" id="UP000678281"/>
    </source>
</evidence>
<evidence type="ECO:0000256" key="8">
    <source>
        <dbReference type="SAM" id="Phobius"/>
    </source>
</evidence>
<keyword evidence="6 8" id="KW-1133">Transmembrane helix</keyword>
<evidence type="ECO:0000256" key="1">
    <source>
        <dbReference type="ARBA" id="ARBA00004651"/>
    </source>
</evidence>
<organism evidence="9 10">
    <name type="scientific">Devosia litorisediminis</name>
    <dbReference type="NCBI Taxonomy" id="2829817"/>
    <lineage>
        <taxon>Bacteria</taxon>
        <taxon>Pseudomonadati</taxon>
        <taxon>Pseudomonadota</taxon>
        <taxon>Alphaproteobacteria</taxon>
        <taxon>Hyphomicrobiales</taxon>
        <taxon>Devosiaceae</taxon>
        <taxon>Devosia</taxon>
    </lineage>
</organism>
<comment type="subcellular location">
    <subcellularLocation>
        <location evidence="1">Cell membrane</location>
        <topology evidence="1">Multi-pass membrane protein</topology>
    </subcellularLocation>
</comment>
<feature type="transmembrane region" description="Helical" evidence="8">
    <location>
        <begin position="206"/>
        <end position="224"/>
    </location>
</feature>
<keyword evidence="10" id="KW-1185">Reference proteome</keyword>
<evidence type="ECO:0000256" key="6">
    <source>
        <dbReference type="ARBA" id="ARBA00022989"/>
    </source>
</evidence>
<proteinExistence type="predicted"/>
<gene>
    <name evidence="9" type="ORF">KD146_02000</name>
</gene>
<keyword evidence="4" id="KW-0997">Cell inner membrane</keyword>
<evidence type="ECO:0000256" key="3">
    <source>
        <dbReference type="ARBA" id="ARBA00022475"/>
    </source>
</evidence>
<protein>
    <submittedName>
        <fullName evidence="9">ABC transporter permease</fullName>
    </submittedName>
</protein>
<keyword evidence="7 8" id="KW-0472">Membrane</keyword>
<sequence length="359" mass="37790">MSKDGSPTKTISDFEAGLAKADANVASFAKDDRNLFYMMRGFLRAHPTTIPTLVLIVSVIAFGIIAPRFLTPLALSTVLQQVTVTGIIAIAQTLIILTAGIDLSVGAVLVVTSLIMGNLAVHMGVPLPFAVIIGMFFGALMGWLNGVLVAVIKLPPFIVTLGTLSIFTALKLWYSGSESVRNADIVEKAPGLLWFGEAFRFGGAKLTYGSISLVVVAVLVWFLLNRTAWGRHVHAIGDDPDAARLSGIRTRRTLISVYVLAGAICGFAGWVAIGRVGSVSPISFETVNLGSITAVVIGGTSLFGGRASIMGSVLGALIVGVFNTGLSLAGVDDYWQLFAAGTLVIIAVALDQWLRRASQ</sequence>
<dbReference type="GO" id="GO:0022857">
    <property type="term" value="F:transmembrane transporter activity"/>
    <property type="evidence" value="ECO:0007669"/>
    <property type="project" value="InterPro"/>
</dbReference>
<dbReference type="Proteomes" id="UP000678281">
    <property type="component" value="Unassembled WGS sequence"/>
</dbReference>
<accession>A0A942E3U4</accession>
<feature type="transmembrane region" description="Helical" evidence="8">
    <location>
        <begin position="309"/>
        <end position="328"/>
    </location>
</feature>
<feature type="transmembrane region" description="Helical" evidence="8">
    <location>
        <begin position="103"/>
        <end position="121"/>
    </location>
</feature>
<dbReference type="AlphaFoldDB" id="A0A942E3U4"/>
<feature type="transmembrane region" description="Helical" evidence="8">
    <location>
        <begin position="334"/>
        <end position="354"/>
    </location>
</feature>
<keyword evidence="3" id="KW-1003">Cell membrane</keyword>
<keyword evidence="5 8" id="KW-0812">Transmembrane</keyword>
<evidence type="ECO:0000256" key="7">
    <source>
        <dbReference type="ARBA" id="ARBA00023136"/>
    </source>
</evidence>
<dbReference type="GO" id="GO:0005886">
    <property type="term" value="C:plasma membrane"/>
    <property type="evidence" value="ECO:0007669"/>
    <property type="project" value="UniProtKB-SubCell"/>
</dbReference>
<dbReference type="PANTHER" id="PTHR32196">
    <property type="entry name" value="ABC TRANSPORTER PERMEASE PROTEIN YPHD-RELATED-RELATED"/>
    <property type="match status" value="1"/>
</dbReference>
<evidence type="ECO:0000256" key="2">
    <source>
        <dbReference type="ARBA" id="ARBA00022448"/>
    </source>
</evidence>
<feature type="transmembrane region" description="Helical" evidence="8">
    <location>
        <begin position="254"/>
        <end position="273"/>
    </location>
</feature>
<reference evidence="9" key="1">
    <citation type="submission" date="2021-04" db="EMBL/GenBank/DDBJ databases">
        <title>Devosia litorisediminis sp. nov., isolated from a sand dune.</title>
        <authorList>
            <person name="Park S."/>
            <person name="Yoon J.-H."/>
        </authorList>
    </citation>
    <scope>NUCLEOTIDE SEQUENCE</scope>
    <source>
        <strain evidence="9">BSSL-BM10</strain>
    </source>
</reference>
<dbReference type="Pfam" id="PF02653">
    <property type="entry name" value="BPD_transp_2"/>
    <property type="match status" value="1"/>
</dbReference>
<evidence type="ECO:0000256" key="5">
    <source>
        <dbReference type="ARBA" id="ARBA00022692"/>
    </source>
</evidence>
<dbReference type="InterPro" id="IPR001851">
    <property type="entry name" value="ABC_transp_permease"/>
</dbReference>
<feature type="transmembrane region" description="Helical" evidence="8">
    <location>
        <begin position="127"/>
        <end position="150"/>
    </location>
</feature>
<dbReference type="RefSeq" id="WP_212657080.1">
    <property type="nucleotide sequence ID" value="NZ_JAGXTP010000001.1"/>
</dbReference>
<feature type="transmembrane region" description="Helical" evidence="8">
    <location>
        <begin position="48"/>
        <end position="66"/>
    </location>
</feature>
<evidence type="ECO:0000313" key="9">
    <source>
        <dbReference type="EMBL" id="MBS3847460.1"/>
    </source>
</evidence>
<feature type="transmembrane region" description="Helical" evidence="8">
    <location>
        <begin position="78"/>
        <end position="96"/>
    </location>
</feature>
<feature type="transmembrane region" description="Helical" evidence="8">
    <location>
        <begin position="157"/>
        <end position="174"/>
    </location>
</feature>
<name>A0A942E3U4_9HYPH</name>
<dbReference type="EMBL" id="JAGXTP010000001">
    <property type="protein sequence ID" value="MBS3847460.1"/>
    <property type="molecule type" value="Genomic_DNA"/>
</dbReference>
<dbReference type="PANTHER" id="PTHR32196:SF21">
    <property type="entry name" value="ABC TRANSPORTER PERMEASE PROTEIN YPHD-RELATED"/>
    <property type="match status" value="1"/>
</dbReference>